<organism evidence="1 2">
    <name type="scientific">Candidatus Lambdaproteobacteria bacterium RIFOXYD2_FULL_50_16</name>
    <dbReference type="NCBI Taxonomy" id="1817772"/>
    <lineage>
        <taxon>Bacteria</taxon>
        <taxon>Pseudomonadati</taxon>
        <taxon>Pseudomonadota</taxon>
        <taxon>Candidatus Lambdaproteobacteria</taxon>
    </lineage>
</organism>
<evidence type="ECO:0000313" key="1">
    <source>
        <dbReference type="EMBL" id="OGG96383.1"/>
    </source>
</evidence>
<gene>
    <name evidence="1" type="ORF">A2527_02135</name>
</gene>
<sequence>MFKVYSYHLARCDGAQKPCIEGSPRGHILVTQAMADTPYVDSPGTVVLDMNRLVRATEGPKKLAKLPFSTLSGKLQYAAEMGAQAKKPAISLEMANSSLKDHPDGWNSEGYLIDPKPLRALADLGIYWEPQKRRFRLGTADDPSLQQP</sequence>
<reference evidence="1 2" key="1">
    <citation type="journal article" date="2016" name="Nat. Commun.">
        <title>Thousands of microbial genomes shed light on interconnected biogeochemical processes in an aquifer system.</title>
        <authorList>
            <person name="Anantharaman K."/>
            <person name="Brown C.T."/>
            <person name="Hug L.A."/>
            <person name="Sharon I."/>
            <person name="Castelle C.J."/>
            <person name="Probst A.J."/>
            <person name="Thomas B.C."/>
            <person name="Singh A."/>
            <person name="Wilkins M.J."/>
            <person name="Karaoz U."/>
            <person name="Brodie E.L."/>
            <person name="Williams K.H."/>
            <person name="Hubbard S.S."/>
            <person name="Banfield J.F."/>
        </authorList>
    </citation>
    <scope>NUCLEOTIDE SEQUENCE [LARGE SCALE GENOMIC DNA]</scope>
</reference>
<dbReference type="EMBL" id="MFNE01000014">
    <property type="protein sequence ID" value="OGG96383.1"/>
    <property type="molecule type" value="Genomic_DNA"/>
</dbReference>
<dbReference type="STRING" id="1817772.A2527_02135"/>
<dbReference type="Proteomes" id="UP000178449">
    <property type="component" value="Unassembled WGS sequence"/>
</dbReference>
<protein>
    <submittedName>
        <fullName evidence="1">Uncharacterized protein</fullName>
    </submittedName>
</protein>
<proteinExistence type="predicted"/>
<name>A0A1F6GE52_9PROT</name>
<comment type="caution">
    <text evidence="1">The sequence shown here is derived from an EMBL/GenBank/DDBJ whole genome shotgun (WGS) entry which is preliminary data.</text>
</comment>
<dbReference type="AlphaFoldDB" id="A0A1F6GE52"/>
<accession>A0A1F6GE52</accession>
<evidence type="ECO:0000313" key="2">
    <source>
        <dbReference type="Proteomes" id="UP000178449"/>
    </source>
</evidence>